<sequence length="243" mass="27287">MAEGQIHHRDSFLSTVAEKLGRERRKTVTKPQWTTTPQFEVLKDASQDELVEVLKKHCEVIHTQFIETSSDKLTEKIREVFEQYEVASVVTWEDERHKEFGLAENLLEKLPQENIDVHIWDPALKEKNIEAAEKADVGITFSDITLAESGTVVLFSSENKGRSVSLLPKTYIAIVPKSTLVPRMTQATAYINKQVKEGKNISSCIDFITGPSNSADIELNLIVGVHGPIKATYILVDDTARLL</sequence>
<dbReference type="PANTHER" id="PTHR43682:SF1">
    <property type="entry name" value="LACTATE UTILIZATION PROTEIN C"/>
    <property type="match status" value="1"/>
</dbReference>
<keyword evidence="4" id="KW-1185">Reference proteome</keyword>
<dbReference type="InterPro" id="IPR037171">
    <property type="entry name" value="NagB/RpiA_transferase-like"/>
</dbReference>
<evidence type="ECO:0000313" key="4">
    <source>
        <dbReference type="Proteomes" id="UP001597318"/>
    </source>
</evidence>
<dbReference type="InterPro" id="IPR024185">
    <property type="entry name" value="FTHF_cligase-like_sf"/>
</dbReference>
<comment type="function">
    <text evidence="1">Is involved in L-lactate degradation and allows cells to grow with lactate as the sole carbon source.</text>
</comment>
<comment type="similarity">
    <text evidence="1">Belongs to the LutC/YkgG family.</text>
</comment>
<dbReference type="SUPFAM" id="SSF100950">
    <property type="entry name" value="NagB/RpiA/CoA transferase-like"/>
    <property type="match status" value="1"/>
</dbReference>
<comment type="caution">
    <text evidence="3">The sequence shown here is derived from an EMBL/GenBank/DDBJ whole genome shotgun (WGS) entry which is preliminary data.</text>
</comment>
<dbReference type="EMBL" id="JBHUIK010000001">
    <property type="protein sequence ID" value="MFD2213513.1"/>
    <property type="molecule type" value="Genomic_DNA"/>
</dbReference>
<accession>A0ABW5BTQ0</accession>
<dbReference type="InterPro" id="IPR022823">
    <property type="entry name" value="LutC"/>
</dbReference>
<evidence type="ECO:0000313" key="3">
    <source>
        <dbReference type="EMBL" id="MFD2213513.1"/>
    </source>
</evidence>
<evidence type="ECO:0000256" key="1">
    <source>
        <dbReference type="HAMAP-Rule" id="MF_02104"/>
    </source>
</evidence>
<dbReference type="RefSeq" id="WP_247340615.1">
    <property type="nucleotide sequence ID" value="NZ_CP095550.1"/>
</dbReference>
<dbReference type="HAMAP" id="MF_02104">
    <property type="entry name" value="LutC"/>
    <property type="match status" value="1"/>
</dbReference>
<dbReference type="Gene3D" id="3.40.50.10420">
    <property type="entry name" value="NagB/RpiA/CoA transferase-like"/>
    <property type="match status" value="1"/>
</dbReference>
<dbReference type="Proteomes" id="UP001597318">
    <property type="component" value="Unassembled WGS sequence"/>
</dbReference>
<proteinExistence type="inferred from homology"/>
<feature type="domain" description="LUD" evidence="2">
    <location>
        <begin position="52"/>
        <end position="236"/>
    </location>
</feature>
<dbReference type="InterPro" id="IPR003741">
    <property type="entry name" value="LUD_dom"/>
</dbReference>
<name>A0ABW5BTQ0_9BACI</name>
<gene>
    <name evidence="1" type="primary">lutC</name>
    <name evidence="3" type="ORF">ACFSKK_07365</name>
</gene>
<dbReference type="PANTHER" id="PTHR43682">
    <property type="entry name" value="LACTATE UTILIZATION PROTEIN C"/>
    <property type="match status" value="1"/>
</dbReference>
<evidence type="ECO:0000259" key="2">
    <source>
        <dbReference type="Pfam" id="PF02589"/>
    </source>
</evidence>
<dbReference type="Pfam" id="PF02589">
    <property type="entry name" value="LUD_dom"/>
    <property type="match status" value="1"/>
</dbReference>
<organism evidence="3 4">
    <name type="scientific">Metabacillus endolithicus</name>
    <dbReference type="NCBI Taxonomy" id="1535204"/>
    <lineage>
        <taxon>Bacteria</taxon>
        <taxon>Bacillati</taxon>
        <taxon>Bacillota</taxon>
        <taxon>Bacilli</taxon>
        <taxon>Bacillales</taxon>
        <taxon>Bacillaceae</taxon>
        <taxon>Metabacillus</taxon>
    </lineage>
</organism>
<protein>
    <recommendedName>
        <fullName evidence="1">Lactate utilization protein C</fullName>
    </recommendedName>
</protein>
<reference evidence="4" key="1">
    <citation type="journal article" date="2019" name="Int. J. Syst. Evol. Microbiol.">
        <title>The Global Catalogue of Microorganisms (GCM) 10K type strain sequencing project: providing services to taxonomists for standard genome sequencing and annotation.</title>
        <authorList>
            <consortium name="The Broad Institute Genomics Platform"/>
            <consortium name="The Broad Institute Genome Sequencing Center for Infectious Disease"/>
            <person name="Wu L."/>
            <person name="Ma J."/>
        </authorList>
    </citation>
    <scope>NUCLEOTIDE SEQUENCE [LARGE SCALE GENOMIC DNA]</scope>
    <source>
        <strain evidence="4">CGMCC 1.15474</strain>
    </source>
</reference>